<proteinExistence type="predicted"/>
<feature type="region of interest" description="Disordered" evidence="1">
    <location>
        <begin position="138"/>
        <end position="177"/>
    </location>
</feature>
<dbReference type="EMBL" id="JBHSQE010000008">
    <property type="protein sequence ID" value="MFC6146829.1"/>
    <property type="molecule type" value="Genomic_DNA"/>
</dbReference>
<feature type="compositionally biased region" description="Low complexity" evidence="1">
    <location>
        <begin position="146"/>
        <end position="166"/>
    </location>
</feature>
<feature type="non-terminal residue" evidence="2">
    <location>
        <position position="177"/>
    </location>
</feature>
<organism evidence="2 3">
    <name type="scientific">Corynebacterium nasicanis</name>
    <dbReference type="NCBI Taxonomy" id="1448267"/>
    <lineage>
        <taxon>Bacteria</taxon>
        <taxon>Bacillati</taxon>
        <taxon>Actinomycetota</taxon>
        <taxon>Actinomycetes</taxon>
        <taxon>Mycobacteriales</taxon>
        <taxon>Corynebacteriaceae</taxon>
        <taxon>Corynebacterium</taxon>
    </lineage>
</organism>
<evidence type="ECO:0000313" key="3">
    <source>
        <dbReference type="Proteomes" id="UP001596244"/>
    </source>
</evidence>
<comment type="caution">
    <text evidence="2">The sequence shown here is derived from an EMBL/GenBank/DDBJ whole genome shotgun (WGS) entry which is preliminary data.</text>
</comment>
<feature type="non-terminal residue" evidence="2">
    <location>
        <position position="1"/>
    </location>
</feature>
<dbReference type="Proteomes" id="UP001596244">
    <property type="component" value="Unassembled WGS sequence"/>
</dbReference>
<gene>
    <name evidence="2" type="ORF">ACFPUZ_08420</name>
</gene>
<keyword evidence="3" id="KW-1185">Reference proteome</keyword>
<feature type="region of interest" description="Disordered" evidence="1">
    <location>
        <begin position="40"/>
        <end position="60"/>
    </location>
</feature>
<evidence type="ECO:0008006" key="4">
    <source>
        <dbReference type="Google" id="ProtNLM"/>
    </source>
</evidence>
<feature type="compositionally biased region" description="Low complexity" evidence="1">
    <location>
        <begin position="49"/>
        <end position="60"/>
    </location>
</feature>
<name>A0ABW1QDT6_9CORY</name>
<sequence>VVITDGGVTVGEIPVEIVDTTPAPDAPVIVPGTVVDQVPNDGTGKVLDDTITNPTDTTTGTVNDADGNPIAGATVEVDPVTGVITVTVPEGTEPGDAVVVITDGGVTVGEIPVEIVDTTPAPDAPSIIPGTVVDQVPNDGSGQVLDDTITNPTDTTTGTVNDADGNPIAGATVEVDP</sequence>
<protein>
    <recommendedName>
        <fullName evidence="4">Bacterial Ig domain-containing protein</fullName>
    </recommendedName>
</protein>
<evidence type="ECO:0000313" key="2">
    <source>
        <dbReference type="EMBL" id="MFC6146829.1"/>
    </source>
</evidence>
<accession>A0ABW1QDT6</accession>
<evidence type="ECO:0000256" key="1">
    <source>
        <dbReference type="SAM" id="MobiDB-lite"/>
    </source>
</evidence>
<reference evidence="3" key="1">
    <citation type="journal article" date="2019" name="Int. J. Syst. Evol. Microbiol.">
        <title>The Global Catalogue of Microorganisms (GCM) 10K type strain sequencing project: providing services to taxonomists for standard genome sequencing and annotation.</title>
        <authorList>
            <consortium name="The Broad Institute Genomics Platform"/>
            <consortium name="The Broad Institute Genome Sequencing Center for Infectious Disease"/>
            <person name="Wu L."/>
            <person name="Ma J."/>
        </authorList>
    </citation>
    <scope>NUCLEOTIDE SEQUENCE [LARGE SCALE GENOMIC DNA]</scope>
    <source>
        <strain evidence="3">CCUG 51943</strain>
    </source>
</reference>